<feature type="transmembrane region" description="Helical" evidence="9">
    <location>
        <begin position="1207"/>
        <end position="1225"/>
    </location>
</feature>
<dbReference type="PROSITE" id="PS50893">
    <property type="entry name" value="ABC_TRANSPORTER_2"/>
    <property type="match status" value="1"/>
</dbReference>
<dbReference type="InterPro" id="IPR003439">
    <property type="entry name" value="ABC_transporter-like_ATP-bd"/>
</dbReference>
<dbReference type="PROSITE" id="PS01186">
    <property type="entry name" value="EGF_2"/>
    <property type="match status" value="1"/>
</dbReference>
<keyword evidence="3 9" id="KW-0812">Transmembrane</keyword>
<evidence type="ECO:0000256" key="5">
    <source>
        <dbReference type="ARBA" id="ARBA00022840"/>
    </source>
</evidence>
<dbReference type="PANTHER" id="PTHR48041">
    <property type="entry name" value="ABC TRANSPORTER G FAMILY MEMBER 28"/>
    <property type="match status" value="1"/>
</dbReference>
<feature type="transmembrane region" description="Helical" evidence="9">
    <location>
        <begin position="1264"/>
        <end position="1284"/>
    </location>
</feature>
<dbReference type="GO" id="GO:0005524">
    <property type="term" value="F:ATP binding"/>
    <property type="evidence" value="ECO:0007669"/>
    <property type="project" value="UniProtKB-KW"/>
</dbReference>
<keyword evidence="7 9" id="KW-0472">Membrane</keyword>
<evidence type="ECO:0000256" key="4">
    <source>
        <dbReference type="ARBA" id="ARBA00022741"/>
    </source>
</evidence>
<organism evidence="12 13">
    <name type="scientific">Klebsormidium nitens</name>
    <name type="common">Green alga</name>
    <name type="synonym">Ulothrix nitens</name>
    <dbReference type="NCBI Taxonomy" id="105231"/>
    <lineage>
        <taxon>Eukaryota</taxon>
        <taxon>Viridiplantae</taxon>
        <taxon>Streptophyta</taxon>
        <taxon>Klebsormidiophyceae</taxon>
        <taxon>Klebsormidiales</taxon>
        <taxon>Klebsormidiaceae</taxon>
        <taxon>Klebsormidium</taxon>
    </lineage>
</organism>
<dbReference type="Gene3D" id="3.40.50.300">
    <property type="entry name" value="P-loop containing nucleotide triphosphate hydrolases"/>
    <property type="match status" value="1"/>
</dbReference>
<dbReference type="InterPro" id="IPR013525">
    <property type="entry name" value="ABC2_TM"/>
</dbReference>
<dbReference type="Proteomes" id="UP000054558">
    <property type="component" value="Unassembled WGS sequence"/>
</dbReference>
<dbReference type="PANTHER" id="PTHR48041:SF2">
    <property type="entry name" value="ATP-DEPENDENT PERMEASE-RELATED"/>
    <property type="match status" value="1"/>
</dbReference>
<dbReference type="OrthoDB" id="66620at2759"/>
<dbReference type="STRING" id="105231.A0A1Y1IH57"/>
<feature type="domain" description="ABC transporter" evidence="11">
    <location>
        <begin position="730"/>
        <end position="985"/>
    </location>
</feature>
<feature type="region of interest" description="Disordered" evidence="8">
    <location>
        <begin position="655"/>
        <end position="686"/>
    </location>
</feature>
<accession>A0A1Y1IH57</accession>
<dbReference type="Pfam" id="PF01061">
    <property type="entry name" value="ABC2_membrane"/>
    <property type="match status" value="1"/>
</dbReference>
<protein>
    <submittedName>
        <fullName evidence="12">ABC transporter G family</fullName>
    </submittedName>
</protein>
<evidence type="ECO:0000259" key="11">
    <source>
        <dbReference type="PROSITE" id="PS50893"/>
    </source>
</evidence>
<sequence length="1385" mass="145247">MAASFKHLVRWFSILVVLSQLSVGKGQLQGCFLRFDIQSNSSVLTLNGQSIKPLPVPIRATSNLQLAGSLYLKLSGTAACPTQLTLSSFSGATFIGPQTLNLSASYPPSLISMSPPVLYTRAGAGGIIFANVTFYDLEVAVGSSELAPDAQTGAFSVPQNWTVVSGMSEEKSILGPAFTFFDLSNTPSTVTSAGAFSVSGQVATLSFPTFEWPLMLLGGAKNQQASYTFQGSVVATAVLGCPASCSFRGRCELQGSTPTCACDCGFAGADCSQTFLAPLSLESATSAYPSTATGVTNDGNVHLQLVGPNLGDLAALSSSNLSAFVGNASCGPLTRVSSSVATCALPPQPDALNNRAPVRIVRGCQRTFRTLTSLVSVNPPSASAQIPPPSPSPGSSPGTCPVDLDKQCAGVPATATATGACTCDCLAGWTGVDCSVCTADDVCQALNLGARCDTGPLYGANTTYKAYGCKLTSSSLAAYIQSDMAIRCDVSKRACTILLDVLSDGQTAPVNCTATGCAFRDGQGAFTCAELSCGCGGQKVPCPTDLSQTINTLTGSSKMACADDGSGKCTLSLDALPSDLEATCSIGECTNSGNVTFQASPGRHVDTTAIGVAVPVSVLGSAALLALAWYARKRQRVRGEAEYVTWAAENEKFLEGNKTGSGRGGAENGRVSSGEGSGIDSDRGGMSGGIVDVGARRLAGGNEAGVNDVVGLNGARNEGSGKSPGRTLEVRKLSVLLSPGKWWRSRSVNEASRTHIVSDVSFTARPGEVLGVFGPSGGGKTTLLSVVAGVGGDRLGRVSVTGTVLLDGKERNDDYRLLTSLLPQDDLLYGTLTAQESIAYSAELRLPAFMPTELKRKRVESTVALLGLSPVQHSRIGSLLGGRGLSGGERRRVRIGMELVTDCDVLLMDEPTSGLDSHRALKLLQQLHAIARTGKTVILSVHQPSQEAFEQLDQILLLSASGHQMYCGPRDGLPRYFEAIGRPCPPNRTFPDHMLSIVSADDVSENPAKPLSETSSASLNEDPLAACAYGETSESAQADPENPAPNPGRLAPSPNGFTHHTKDKIGAVSQPHAAESSRASKPQAAQSTPKRKRRDPNLRRSFVTQLLVLYKRELLNVFRNPGLLLTHVVVSVILGLLVGGVYYQVSGNLAGFQNRAGAFYFTIVFLALSSTSALEAFISERAIFVSEGAGRFYSPLAFFVPKVSLDWLLLRILPSLIYGTILYFMMGLRTDGGRFGVFLAVLFLVSVTSSSLCVLVSLAVPSVAIANVVALVAILVFLCFGGFLVNGESIPPALRWLPKISFVTYAFEALMINELHGLTFSFRTVGIGPVLSLKGDSFLDQLGLSRNTLGRDLGILAAMAGIYICAACVLLHLRVRAGRMMRMRP</sequence>
<evidence type="ECO:0000256" key="10">
    <source>
        <dbReference type="SAM" id="SignalP"/>
    </source>
</evidence>
<evidence type="ECO:0000256" key="8">
    <source>
        <dbReference type="SAM" id="MobiDB-lite"/>
    </source>
</evidence>
<keyword evidence="4" id="KW-0547">Nucleotide-binding</keyword>
<dbReference type="InterPro" id="IPR027417">
    <property type="entry name" value="P-loop_NTPase"/>
</dbReference>
<dbReference type="Pfam" id="PF00005">
    <property type="entry name" value="ABC_tran"/>
    <property type="match status" value="1"/>
</dbReference>
<dbReference type="InterPro" id="IPR000742">
    <property type="entry name" value="EGF"/>
</dbReference>
<feature type="transmembrane region" description="Helical" evidence="9">
    <location>
        <begin position="1157"/>
        <end position="1177"/>
    </location>
</feature>
<keyword evidence="6 9" id="KW-1133">Transmembrane helix</keyword>
<dbReference type="InterPro" id="IPR050352">
    <property type="entry name" value="ABCG_transporters"/>
</dbReference>
<evidence type="ECO:0000313" key="12">
    <source>
        <dbReference type="EMBL" id="GAQ88401.1"/>
    </source>
</evidence>
<dbReference type="SMART" id="SM00382">
    <property type="entry name" value="AAA"/>
    <property type="match status" value="1"/>
</dbReference>
<dbReference type="SUPFAM" id="SSF52540">
    <property type="entry name" value="P-loop containing nucleoside triphosphate hydrolases"/>
    <property type="match status" value="1"/>
</dbReference>
<dbReference type="EMBL" id="DF237374">
    <property type="protein sequence ID" value="GAQ88401.1"/>
    <property type="molecule type" value="Genomic_DNA"/>
</dbReference>
<name>A0A1Y1IH57_KLENI</name>
<dbReference type="GO" id="GO:0055085">
    <property type="term" value="P:transmembrane transport"/>
    <property type="evidence" value="ECO:0000318"/>
    <property type="project" value="GO_Central"/>
</dbReference>
<feature type="chain" id="PRO_5012010830" evidence="10">
    <location>
        <begin position="25"/>
        <end position="1385"/>
    </location>
</feature>
<keyword evidence="2" id="KW-0813">Transport</keyword>
<feature type="transmembrane region" description="Helical" evidence="9">
    <location>
        <begin position="1237"/>
        <end position="1258"/>
    </location>
</feature>
<keyword evidence="5" id="KW-0067">ATP-binding</keyword>
<dbReference type="GO" id="GO:0140359">
    <property type="term" value="F:ABC-type transporter activity"/>
    <property type="evidence" value="ECO:0007669"/>
    <property type="project" value="InterPro"/>
</dbReference>
<feature type="transmembrane region" description="Helical" evidence="9">
    <location>
        <begin position="1122"/>
        <end position="1145"/>
    </location>
</feature>
<dbReference type="OMA" id="EQFYCTA"/>
<feature type="transmembrane region" description="Helical" evidence="9">
    <location>
        <begin position="1353"/>
        <end position="1375"/>
    </location>
</feature>
<dbReference type="GO" id="GO:0016887">
    <property type="term" value="F:ATP hydrolysis activity"/>
    <property type="evidence" value="ECO:0007669"/>
    <property type="project" value="InterPro"/>
</dbReference>
<keyword evidence="13" id="KW-1185">Reference proteome</keyword>
<evidence type="ECO:0000313" key="13">
    <source>
        <dbReference type="Proteomes" id="UP000054558"/>
    </source>
</evidence>
<dbReference type="PROSITE" id="PS00022">
    <property type="entry name" value="EGF_1"/>
    <property type="match status" value="1"/>
</dbReference>
<feature type="region of interest" description="Disordered" evidence="8">
    <location>
        <begin position="379"/>
        <end position="398"/>
    </location>
</feature>
<dbReference type="InterPro" id="IPR003593">
    <property type="entry name" value="AAA+_ATPase"/>
</dbReference>
<evidence type="ECO:0000256" key="6">
    <source>
        <dbReference type="ARBA" id="ARBA00022989"/>
    </source>
</evidence>
<dbReference type="GO" id="GO:0042626">
    <property type="term" value="F:ATPase-coupled transmembrane transporter activity"/>
    <property type="evidence" value="ECO:0000318"/>
    <property type="project" value="GO_Central"/>
</dbReference>
<evidence type="ECO:0000256" key="3">
    <source>
        <dbReference type="ARBA" id="ARBA00022692"/>
    </source>
</evidence>
<proteinExistence type="predicted"/>
<evidence type="ECO:0000256" key="9">
    <source>
        <dbReference type="SAM" id="Phobius"/>
    </source>
</evidence>
<gene>
    <name evidence="12" type="ORF">KFL_004250010</name>
</gene>
<feature type="signal peptide" evidence="10">
    <location>
        <begin position="1"/>
        <end position="24"/>
    </location>
</feature>
<feature type="region of interest" description="Disordered" evidence="8">
    <location>
        <begin position="1031"/>
        <end position="1096"/>
    </location>
</feature>
<evidence type="ECO:0000256" key="7">
    <source>
        <dbReference type="ARBA" id="ARBA00023136"/>
    </source>
</evidence>
<comment type="subcellular location">
    <subcellularLocation>
        <location evidence="1">Membrane</location>
        <topology evidence="1">Multi-pass membrane protein</topology>
    </subcellularLocation>
</comment>
<reference evidence="12 13" key="1">
    <citation type="journal article" date="2014" name="Nat. Commun.">
        <title>Klebsormidium flaccidum genome reveals primary factors for plant terrestrial adaptation.</title>
        <authorList>
            <person name="Hori K."/>
            <person name="Maruyama F."/>
            <person name="Fujisawa T."/>
            <person name="Togashi T."/>
            <person name="Yamamoto N."/>
            <person name="Seo M."/>
            <person name="Sato S."/>
            <person name="Yamada T."/>
            <person name="Mori H."/>
            <person name="Tajima N."/>
            <person name="Moriyama T."/>
            <person name="Ikeuchi M."/>
            <person name="Watanabe M."/>
            <person name="Wada H."/>
            <person name="Kobayashi K."/>
            <person name="Saito M."/>
            <person name="Masuda T."/>
            <person name="Sasaki-Sekimoto Y."/>
            <person name="Mashiguchi K."/>
            <person name="Awai K."/>
            <person name="Shimojima M."/>
            <person name="Masuda S."/>
            <person name="Iwai M."/>
            <person name="Nobusawa T."/>
            <person name="Narise T."/>
            <person name="Kondo S."/>
            <person name="Saito H."/>
            <person name="Sato R."/>
            <person name="Murakawa M."/>
            <person name="Ihara Y."/>
            <person name="Oshima-Yamada Y."/>
            <person name="Ohtaka K."/>
            <person name="Satoh M."/>
            <person name="Sonobe K."/>
            <person name="Ishii M."/>
            <person name="Ohtani R."/>
            <person name="Kanamori-Sato M."/>
            <person name="Honoki R."/>
            <person name="Miyazaki D."/>
            <person name="Mochizuki H."/>
            <person name="Umetsu J."/>
            <person name="Higashi K."/>
            <person name="Shibata D."/>
            <person name="Kamiya Y."/>
            <person name="Sato N."/>
            <person name="Nakamura Y."/>
            <person name="Tabata S."/>
            <person name="Ida S."/>
            <person name="Kurokawa K."/>
            <person name="Ohta H."/>
        </authorList>
    </citation>
    <scope>NUCLEOTIDE SEQUENCE [LARGE SCALE GENOMIC DNA]</scope>
    <source>
        <strain evidence="12 13">NIES-2285</strain>
    </source>
</reference>
<evidence type="ECO:0000256" key="1">
    <source>
        <dbReference type="ARBA" id="ARBA00004141"/>
    </source>
</evidence>
<dbReference type="PROSITE" id="PS00211">
    <property type="entry name" value="ABC_TRANSPORTER_1"/>
    <property type="match status" value="1"/>
</dbReference>
<keyword evidence="10" id="KW-0732">Signal</keyword>
<dbReference type="GO" id="GO:0016020">
    <property type="term" value="C:membrane"/>
    <property type="evidence" value="ECO:0000318"/>
    <property type="project" value="GO_Central"/>
</dbReference>
<feature type="compositionally biased region" description="Polar residues" evidence="8">
    <location>
        <begin position="1077"/>
        <end position="1088"/>
    </location>
</feature>
<dbReference type="InterPro" id="IPR017871">
    <property type="entry name" value="ABC_transporter-like_CS"/>
</dbReference>
<evidence type="ECO:0000256" key="2">
    <source>
        <dbReference type="ARBA" id="ARBA00022448"/>
    </source>
</evidence>